<protein>
    <submittedName>
        <fullName evidence="2">Uncharacterized protein</fullName>
    </submittedName>
</protein>
<evidence type="ECO:0000313" key="2">
    <source>
        <dbReference type="EMBL" id="PDT45773.1"/>
    </source>
</evidence>
<dbReference type="EMBL" id="NWTC01000018">
    <property type="protein sequence ID" value="PDT45773.1"/>
    <property type="molecule type" value="Genomic_DNA"/>
</dbReference>
<dbReference type="AlphaFoldDB" id="A0A2A6LT14"/>
<feature type="signal peptide" evidence="1">
    <location>
        <begin position="1"/>
        <end position="20"/>
    </location>
</feature>
<evidence type="ECO:0000256" key="1">
    <source>
        <dbReference type="SAM" id="SignalP"/>
    </source>
</evidence>
<proteinExistence type="predicted"/>
<dbReference type="Proteomes" id="UP000220353">
    <property type="component" value="Unassembled WGS sequence"/>
</dbReference>
<gene>
    <name evidence="2" type="ORF">CO661_21625</name>
</gene>
<dbReference type="RefSeq" id="WP_037431720.1">
    <property type="nucleotide sequence ID" value="NZ_NWTC01000018.1"/>
</dbReference>
<sequence>MTPLKWFLGLMFVLRSPAFAQKGQREDQQQACQAILAAARETTWMKLSWRNALLRMGNRRDAVALANALFGSS</sequence>
<reference evidence="2 3" key="1">
    <citation type="submission" date="2017-09" db="EMBL/GenBank/DDBJ databases">
        <title>Comparative genomics of rhizobia isolated from Phaseolus vulgaris in China.</title>
        <authorList>
            <person name="Tong W."/>
        </authorList>
    </citation>
    <scope>NUCLEOTIDE SEQUENCE [LARGE SCALE GENOMIC DNA]</scope>
    <source>
        <strain evidence="2 3">PCH1</strain>
    </source>
</reference>
<evidence type="ECO:0000313" key="3">
    <source>
        <dbReference type="Proteomes" id="UP000220353"/>
    </source>
</evidence>
<organism evidence="2 3">
    <name type="scientific">Rhizobium fredii</name>
    <name type="common">Sinorhizobium fredii</name>
    <dbReference type="NCBI Taxonomy" id="380"/>
    <lineage>
        <taxon>Bacteria</taxon>
        <taxon>Pseudomonadati</taxon>
        <taxon>Pseudomonadota</taxon>
        <taxon>Alphaproteobacteria</taxon>
        <taxon>Hyphomicrobiales</taxon>
        <taxon>Rhizobiaceae</taxon>
        <taxon>Sinorhizobium/Ensifer group</taxon>
        <taxon>Sinorhizobium</taxon>
    </lineage>
</organism>
<comment type="caution">
    <text evidence="2">The sequence shown here is derived from an EMBL/GenBank/DDBJ whole genome shotgun (WGS) entry which is preliminary data.</text>
</comment>
<keyword evidence="1" id="KW-0732">Signal</keyword>
<name>A0A2A6LT14_RHIFR</name>
<feature type="chain" id="PRO_5012088711" evidence="1">
    <location>
        <begin position="21"/>
        <end position="73"/>
    </location>
</feature>
<accession>A0A2A6LT14</accession>